<protein>
    <recommendedName>
        <fullName evidence="11">Cytochrome c oxidase subunit 2</fullName>
        <ecNumber evidence="11">7.1.1.9</ecNumber>
    </recommendedName>
</protein>
<comment type="catalytic activity">
    <reaction evidence="11">
        <text>4 Fe(II)-[cytochrome c] + O2 + 8 H(+)(in) = 4 Fe(III)-[cytochrome c] + 2 H2O + 4 H(+)(out)</text>
        <dbReference type="Rhea" id="RHEA:11436"/>
        <dbReference type="Rhea" id="RHEA-COMP:10350"/>
        <dbReference type="Rhea" id="RHEA-COMP:14399"/>
        <dbReference type="ChEBI" id="CHEBI:15377"/>
        <dbReference type="ChEBI" id="CHEBI:15378"/>
        <dbReference type="ChEBI" id="CHEBI:15379"/>
        <dbReference type="ChEBI" id="CHEBI:29033"/>
        <dbReference type="ChEBI" id="CHEBI:29034"/>
        <dbReference type="EC" id="7.1.1.9"/>
    </reaction>
</comment>
<dbReference type="PROSITE" id="PS50999">
    <property type="entry name" value="COX2_TM"/>
    <property type="match status" value="1"/>
</dbReference>
<evidence type="ECO:0000256" key="2">
    <source>
        <dbReference type="ARBA" id="ARBA00007866"/>
    </source>
</evidence>
<dbReference type="InterPro" id="IPR002429">
    <property type="entry name" value="CcO_II-like_C"/>
</dbReference>
<dbReference type="PANTHER" id="PTHR22888">
    <property type="entry name" value="CYTOCHROME C OXIDASE, SUBUNIT II"/>
    <property type="match status" value="1"/>
</dbReference>
<organism evidence="15 16">
    <name type="scientific">Thermonema lapsum</name>
    <dbReference type="NCBI Taxonomy" id="28195"/>
    <lineage>
        <taxon>Bacteria</taxon>
        <taxon>Pseudomonadati</taxon>
        <taxon>Bacteroidota</taxon>
        <taxon>Cytophagia</taxon>
        <taxon>Cytophagales</taxon>
        <taxon>Thermonemataceae</taxon>
        <taxon>Thermonema</taxon>
    </lineage>
</organism>
<keyword evidence="3 10" id="KW-0813">Transport</keyword>
<evidence type="ECO:0000313" key="16">
    <source>
        <dbReference type="Proteomes" id="UP000537126"/>
    </source>
</evidence>
<keyword evidence="6" id="KW-1278">Translocase</keyword>
<keyword evidence="5 10" id="KW-0812">Transmembrane</keyword>
<dbReference type="AlphaFoldDB" id="A0A846MMF9"/>
<dbReference type="GO" id="GO:0005507">
    <property type="term" value="F:copper ion binding"/>
    <property type="evidence" value="ECO:0007669"/>
    <property type="project" value="InterPro"/>
</dbReference>
<evidence type="ECO:0000256" key="4">
    <source>
        <dbReference type="ARBA" id="ARBA00022660"/>
    </source>
</evidence>
<keyword evidence="16" id="KW-1185">Reference proteome</keyword>
<name>A0A846MMF9_9BACT</name>
<keyword evidence="7 10" id="KW-0249">Electron transport</keyword>
<evidence type="ECO:0000256" key="9">
    <source>
        <dbReference type="ARBA" id="ARBA00023136"/>
    </source>
</evidence>
<evidence type="ECO:0000256" key="10">
    <source>
        <dbReference type="RuleBase" id="RU000456"/>
    </source>
</evidence>
<keyword evidence="9 12" id="KW-0472">Membrane</keyword>
<comment type="similarity">
    <text evidence="2 10">Belongs to the cytochrome c oxidase subunit 2 family.</text>
</comment>
<dbReference type="InterPro" id="IPR011759">
    <property type="entry name" value="Cyt_c_oxidase_su2_TM_dom"/>
</dbReference>
<comment type="function">
    <text evidence="11">Subunits I and II form the functional core of the enzyme complex. Electrons originating in cytochrome c are transferred via heme a and Cu(A) to the binuclear center formed by heme a3 and Cu(B).</text>
</comment>
<keyword evidence="4 10" id="KW-0679">Respiratory chain</keyword>
<evidence type="ECO:0000256" key="3">
    <source>
        <dbReference type="ARBA" id="ARBA00022448"/>
    </source>
</evidence>
<dbReference type="Pfam" id="PF00116">
    <property type="entry name" value="COX2"/>
    <property type="match status" value="1"/>
</dbReference>
<comment type="subcellular location">
    <subcellularLocation>
        <location evidence="10">Cell membrane</location>
        <topology evidence="10">Multi-pass membrane protein</topology>
    </subcellularLocation>
    <subcellularLocation>
        <location evidence="1">Membrane</location>
        <topology evidence="1">Multi-pass membrane protein</topology>
    </subcellularLocation>
</comment>
<feature type="transmembrane region" description="Helical" evidence="12">
    <location>
        <begin position="87"/>
        <end position="112"/>
    </location>
</feature>
<comment type="cofactor">
    <cofactor evidence="11">
        <name>Cu cation</name>
        <dbReference type="ChEBI" id="CHEBI:23378"/>
    </cofactor>
    <text evidence="11">Binds a copper A center.</text>
</comment>
<evidence type="ECO:0000256" key="8">
    <source>
        <dbReference type="ARBA" id="ARBA00022989"/>
    </source>
</evidence>
<feature type="transmembrane region" description="Helical" evidence="12">
    <location>
        <begin position="132"/>
        <end position="153"/>
    </location>
</feature>
<reference evidence="15 16" key="1">
    <citation type="submission" date="2020-03" db="EMBL/GenBank/DDBJ databases">
        <title>Genomic Encyclopedia of Type Strains, Phase IV (KMG-IV): sequencing the most valuable type-strain genomes for metagenomic binning, comparative biology and taxonomic classification.</title>
        <authorList>
            <person name="Goeker M."/>
        </authorList>
    </citation>
    <scope>NUCLEOTIDE SEQUENCE [LARGE SCALE GENOMIC DNA]</scope>
    <source>
        <strain evidence="15 16">DSM 5718</strain>
    </source>
</reference>
<dbReference type="PRINTS" id="PR01166">
    <property type="entry name" value="CYCOXIDASEII"/>
</dbReference>
<dbReference type="GO" id="GO:0016491">
    <property type="term" value="F:oxidoreductase activity"/>
    <property type="evidence" value="ECO:0007669"/>
    <property type="project" value="UniProtKB-KW"/>
</dbReference>
<keyword evidence="15" id="KW-0560">Oxidoreductase</keyword>
<feature type="transmembrane region" description="Helical" evidence="12">
    <location>
        <begin position="46"/>
        <end position="66"/>
    </location>
</feature>
<evidence type="ECO:0000259" key="14">
    <source>
        <dbReference type="PROSITE" id="PS50999"/>
    </source>
</evidence>
<dbReference type="RefSeq" id="WP_166917988.1">
    <property type="nucleotide sequence ID" value="NZ_JAASRN010000001.1"/>
</dbReference>
<keyword evidence="11" id="KW-0186">Copper</keyword>
<feature type="domain" description="Cytochrome oxidase subunit II copper A binding" evidence="13">
    <location>
        <begin position="162"/>
        <end position="330"/>
    </location>
</feature>
<evidence type="ECO:0000256" key="11">
    <source>
        <dbReference type="RuleBase" id="RU004024"/>
    </source>
</evidence>
<evidence type="ECO:0000256" key="7">
    <source>
        <dbReference type="ARBA" id="ARBA00022982"/>
    </source>
</evidence>
<dbReference type="InterPro" id="IPR045187">
    <property type="entry name" value="CcO_II"/>
</dbReference>
<dbReference type="PROSITE" id="PS50857">
    <property type="entry name" value="COX2_CUA"/>
    <property type="match status" value="1"/>
</dbReference>
<sequence length="384" mass="43913">MLKLILILAAVLVVAIAFTVFRVARLVAIAKNKDRKDPVDVSTNNLHATLFVLLPLIGAAAVIWYTNSADDMYLPLASEHGEATDRLFWVTMAIIIAMFVVTNAGLFAFSYLYRYKRGQKAHFYPHNNTLEAIWTAVPAIIMLLLVLNGWLVWSKVMSEPPKEAQVVEIMGHQFAWKVRYPGKDGELGDYSFRFMDATNEMGIDLTDKRTEDDILPPEIHLVKGKPVLFKIRARDVLHSVFAPHFRLKMDAVPGMPTQFWFTPTKTTAEMRQELSQLPNWQRIDPKTGKPRYESFNYEIACTEVCGRGHFGMRLVVVVETEEEFKEWMAKQQPWTQLVGEDYVQKARVRQALVKEGKYHSVNDVEDAVVMQKLENLHKQTASLK</sequence>
<dbReference type="InterPro" id="IPR008972">
    <property type="entry name" value="Cupredoxin"/>
</dbReference>
<dbReference type="Pfam" id="PF02790">
    <property type="entry name" value="COX2_TM"/>
    <property type="match status" value="1"/>
</dbReference>
<evidence type="ECO:0000313" key="15">
    <source>
        <dbReference type="EMBL" id="NIK72674.1"/>
    </source>
</evidence>
<dbReference type="PANTHER" id="PTHR22888:SF9">
    <property type="entry name" value="CYTOCHROME C OXIDASE SUBUNIT 2"/>
    <property type="match status" value="1"/>
</dbReference>
<dbReference type="GO" id="GO:0042773">
    <property type="term" value="P:ATP synthesis coupled electron transport"/>
    <property type="evidence" value="ECO:0007669"/>
    <property type="project" value="TreeGrafter"/>
</dbReference>
<dbReference type="EMBL" id="JAASRN010000001">
    <property type="protein sequence ID" value="NIK72674.1"/>
    <property type="molecule type" value="Genomic_DNA"/>
</dbReference>
<dbReference type="Gene3D" id="2.60.40.420">
    <property type="entry name" value="Cupredoxins - blue copper proteins"/>
    <property type="match status" value="1"/>
</dbReference>
<dbReference type="SUPFAM" id="SSF81464">
    <property type="entry name" value="Cytochrome c oxidase subunit II-like, transmembrane region"/>
    <property type="match status" value="1"/>
</dbReference>
<proteinExistence type="inferred from homology"/>
<dbReference type="GO" id="GO:0005886">
    <property type="term" value="C:plasma membrane"/>
    <property type="evidence" value="ECO:0007669"/>
    <property type="project" value="UniProtKB-SubCell"/>
</dbReference>
<dbReference type="SUPFAM" id="SSF49503">
    <property type="entry name" value="Cupredoxins"/>
    <property type="match status" value="1"/>
</dbReference>
<feature type="domain" description="Cytochrome oxidase subunit II transmembrane region profile" evidence="14">
    <location>
        <begin position="65"/>
        <end position="160"/>
    </location>
</feature>
<evidence type="ECO:0000256" key="6">
    <source>
        <dbReference type="ARBA" id="ARBA00022967"/>
    </source>
</evidence>
<evidence type="ECO:0000256" key="5">
    <source>
        <dbReference type="ARBA" id="ARBA00022692"/>
    </source>
</evidence>
<evidence type="ECO:0000256" key="1">
    <source>
        <dbReference type="ARBA" id="ARBA00004141"/>
    </source>
</evidence>
<evidence type="ECO:0000256" key="12">
    <source>
        <dbReference type="SAM" id="Phobius"/>
    </source>
</evidence>
<dbReference type="Gene3D" id="1.10.287.90">
    <property type="match status" value="1"/>
</dbReference>
<gene>
    <name evidence="15" type="ORF">FHS56_000160</name>
</gene>
<keyword evidence="11" id="KW-0479">Metal-binding</keyword>
<keyword evidence="8 12" id="KW-1133">Transmembrane helix</keyword>
<dbReference type="InterPro" id="IPR036257">
    <property type="entry name" value="Cyt_c_oxidase_su2_TM_sf"/>
</dbReference>
<accession>A0A846MMF9</accession>
<evidence type="ECO:0000259" key="13">
    <source>
        <dbReference type="PROSITE" id="PS50857"/>
    </source>
</evidence>
<dbReference type="GO" id="GO:0004129">
    <property type="term" value="F:cytochrome-c oxidase activity"/>
    <property type="evidence" value="ECO:0007669"/>
    <property type="project" value="UniProtKB-EC"/>
</dbReference>
<dbReference type="EC" id="7.1.1.9" evidence="11"/>
<comment type="caution">
    <text evidence="15">The sequence shown here is derived from an EMBL/GenBank/DDBJ whole genome shotgun (WGS) entry which is preliminary data.</text>
</comment>
<dbReference type="Proteomes" id="UP000537126">
    <property type="component" value="Unassembled WGS sequence"/>
</dbReference>